<name>A0ACA9NTN2_9GLOM</name>
<feature type="non-terminal residue" evidence="1">
    <location>
        <position position="1"/>
    </location>
</feature>
<reference evidence="1" key="1">
    <citation type="submission" date="2021-06" db="EMBL/GenBank/DDBJ databases">
        <authorList>
            <person name="Kallberg Y."/>
            <person name="Tangrot J."/>
            <person name="Rosling A."/>
        </authorList>
    </citation>
    <scope>NUCLEOTIDE SEQUENCE</scope>
    <source>
        <strain evidence="1">AU212A</strain>
    </source>
</reference>
<proteinExistence type="predicted"/>
<organism evidence="1 2">
    <name type="scientific">Scutellospora calospora</name>
    <dbReference type="NCBI Taxonomy" id="85575"/>
    <lineage>
        <taxon>Eukaryota</taxon>
        <taxon>Fungi</taxon>
        <taxon>Fungi incertae sedis</taxon>
        <taxon>Mucoromycota</taxon>
        <taxon>Glomeromycotina</taxon>
        <taxon>Glomeromycetes</taxon>
        <taxon>Diversisporales</taxon>
        <taxon>Gigasporaceae</taxon>
        <taxon>Scutellospora</taxon>
    </lineage>
</organism>
<dbReference type="Proteomes" id="UP000789860">
    <property type="component" value="Unassembled WGS sequence"/>
</dbReference>
<evidence type="ECO:0000313" key="2">
    <source>
        <dbReference type="Proteomes" id="UP000789860"/>
    </source>
</evidence>
<evidence type="ECO:0000313" key="1">
    <source>
        <dbReference type="EMBL" id="CAG8676461.1"/>
    </source>
</evidence>
<gene>
    <name evidence="1" type="ORF">SCALOS_LOCUS9566</name>
</gene>
<comment type="caution">
    <text evidence="1">The sequence shown here is derived from an EMBL/GenBank/DDBJ whole genome shotgun (WGS) entry which is preliminary data.</text>
</comment>
<dbReference type="EMBL" id="CAJVPM010030378">
    <property type="protein sequence ID" value="CAG8676461.1"/>
    <property type="molecule type" value="Genomic_DNA"/>
</dbReference>
<keyword evidence="2" id="KW-1185">Reference proteome</keyword>
<accession>A0ACA9NTN2</accession>
<feature type="non-terminal residue" evidence="1">
    <location>
        <position position="56"/>
    </location>
</feature>
<protein>
    <submittedName>
        <fullName evidence="1">1481_t:CDS:1</fullName>
    </submittedName>
</protein>
<sequence>ENLFKWWYKFEKEFPILSKIARNYLSIQGTSVPNEYAFSIAAHTVTKIRSNLAPNS</sequence>